<accession>A0A0G1GQ16</accession>
<feature type="transmembrane region" description="Helical" evidence="1">
    <location>
        <begin position="6"/>
        <end position="26"/>
    </location>
</feature>
<dbReference type="AlphaFoldDB" id="A0A0G1GQ16"/>
<sequence>MNDNPLIVIAFFALMIALLFGILFPVSLLDAPTNIEPGDGIVVLSGQTILADGQPCQENRAGFVSLTSPEGKQSWYKLPTWFFPTHRMISVIYTDGTIEWVRDSLVVIPSAEYQLCPSR</sequence>
<keyword evidence="1" id="KW-1133">Transmembrane helix</keyword>
<evidence type="ECO:0000256" key="1">
    <source>
        <dbReference type="SAM" id="Phobius"/>
    </source>
</evidence>
<protein>
    <submittedName>
        <fullName evidence="2">Uncharacterized protein</fullName>
    </submittedName>
</protein>
<comment type="caution">
    <text evidence="2">The sequence shown here is derived from an EMBL/GenBank/DDBJ whole genome shotgun (WGS) entry which is preliminary data.</text>
</comment>
<evidence type="ECO:0000313" key="3">
    <source>
        <dbReference type="Proteomes" id="UP000034069"/>
    </source>
</evidence>
<keyword evidence="1" id="KW-0472">Membrane</keyword>
<evidence type="ECO:0000313" key="2">
    <source>
        <dbReference type="EMBL" id="KKT36438.1"/>
    </source>
</evidence>
<keyword evidence="1" id="KW-0812">Transmembrane</keyword>
<dbReference type="Proteomes" id="UP000034069">
    <property type="component" value="Unassembled WGS sequence"/>
</dbReference>
<organism evidence="2 3">
    <name type="scientific">Candidatus Collierbacteria bacterium GW2011_GWA1_44_12</name>
    <dbReference type="NCBI Taxonomy" id="1618376"/>
    <lineage>
        <taxon>Bacteria</taxon>
        <taxon>Candidatus Collieribacteriota</taxon>
    </lineage>
</organism>
<gene>
    <name evidence="2" type="ORF">UW23_C0001G0048</name>
</gene>
<reference evidence="2 3" key="1">
    <citation type="journal article" date="2015" name="Nature">
        <title>rRNA introns, odd ribosomes, and small enigmatic genomes across a large radiation of phyla.</title>
        <authorList>
            <person name="Brown C.T."/>
            <person name="Hug L.A."/>
            <person name="Thomas B.C."/>
            <person name="Sharon I."/>
            <person name="Castelle C.J."/>
            <person name="Singh A."/>
            <person name="Wilkins M.J."/>
            <person name="Williams K.H."/>
            <person name="Banfield J.F."/>
        </authorList>
    </citation>
    <scope>NUCLEOTIDE SEQUENCE [LARGE SCALE GENOMIC DNA]</scope>
</reference>
<dbReference type="EMBL" id="LCHN01000001">
    <property type="protein sequence ID" value="KKT36438.1"/>
    <property type="molecule type" value="Genomic_DNA"/>
</dbReference>
<proteinExistence type="predicted"/>
<name>A0A0G1GQ16_9BACT</name>